<dbReference type="EMBL" id="CP069213">
    <property type="protein sequence ID" value="QRH00965.1"/>
    <property type="molecule type" value="Genomic_DNA"/>
</dbReference>
<name>A0ABX7G111_9GAMM</name>
<dbReference type="InterPro" id="IPR022074">
    <property type="entry name" value="DUF3626"/>
</dbReference>
<dbReference type="RefSeq" id="WP_203324662.1">
    <property type="nucleotide sequence ID" value="NZ_CP069213.1"/>
</dbReference>
<protein>
    <submittedName>
        <fullName evidence="2">DUF3626 domain-containing protein</fullName>
    </submittedName>
</protein>
<dbReference type="Pfam" id="PF12294">
    <property type="entry name" value="DUF3626"/>
    <property type="match status" value="1"/>
</dbReference>
<dbReference type="Proteomes" id="UP000596252">
    <property type="component" value="Chromosome"/>
</dbReference>
<evidence type="ECO:0000313" key="2">
    <source>
        <dbReference type="EMBL" id="QRH00965.1"/>
    </source>
</evidence>
<evidence type="ECO:0000256" key="1">
    <source>
        <dbReference type="SAM" id="MobiDB-lite"/>
    </source>
</evidence>
<proteinExistence type="predicted"/>
<organism evidence="2 3">
    <name type="scientific">Shewanella litorisediminis</name>
    <dbReference type="NCBI Taxonomy" id="1173586"/>
    <lineage>
        <taxon>Bacteria</taxon>
        <taxon>Pseudomonadati</taxon>
        <taxon>Pseudomonadota</taxon>
        <taxon>Gammaproteobacteria</taxon>
        <taxon>Alteromonadales</taxon>
        <taxon>Shewanellaceae</taxon>
        <taxon>Shewanella</taxon>
    </lineage>
</organism>
<evidence type="ECO:0000313" key="3">
    <source>
        <dbReference type="Proteomes" id="UP000596252"/>
    </source>
</evidence>
<sequence length="421" mass="46608">MPRSPSSQYLAIESLSRYAREERESALGIIRNVLQMSDIAPGRFNAAMQAVAIHGRIALHFHPDRLDSRGLTVAEGLLQDGRYRCQFETHISSGLLSPEIGGARDHWERQFFRELTTDIAARPKYGALDLLLAPNGPAPRFGSCYFLTKPEVLSRATFCFNDSYRNPRDKGTADAFEMVMAALLTESFERRYALGEHGLAPAKLVERLVSTLGEDIGLRFERGLSGNLDHYIEAQIHGPLLLAEDIEALVADPSFRGTEIEPLLRAIAERYQIALYWHSGLSLDVEHVVRDFRGAGMPSLAQRVAIDGTVTAYAIGVAAREVSRFPTRWRARGHKAEVMSELKWLWHLLVRYGAARDEREPSFRGDELASLQETAHSESGPGNDATCDKETFREDGLEEALTTEGSHAGDAAATAKDNSAS</sequence>
<feature type="region of interest" description="Disordered" evidence="1">
    <location>
        <begin position="364"/>
        <end position="421"/>
    </location>
</feature>
<accession>A0ABX7G111</accession>
<reference evidence="2 3" key="1">
    <citation type="journal article" date="2012" name="Antonie Van Leeuwenhoek">
        <title>Shewanella litorisediminis sp. nov., a gammaproteobacterium isolated from a tidal flat sediment.</title>
        <authorList>
            <person name="Lee M.H."/>
            <person name="Yoon J.H."/>
        </authorList>
    </citation>
    <scope>NUCLEOTIDE SEQUENCE [LARGE SCALE GENOMIC DNA]</scope>
    <source>
        <strain evidence="2 3">SMK1-12</strain>
    </source>
</reference>
<keyword evidence="3" id="KW-1185">Reference proteome</keyword>
<feature type="compositionally biased region" description="Basic and acidic residues" evidence="1">
    <location>
        <begin position="386"/>
        <end position="395"/>
    </location>
</feature>
<gene>
    <name evidence="2" type="ORF">JQC75_13985</name>
</gene>